<dbReference type="AlphaFoldDB" id="A0AAF0F2L9"/>
<evidence type="ECO:0000313" key="3">
    <source>
        <dbReference type="Proteomes" id="UP001214628"/>
    </source>
</evidence>
<proteinExistence type="predicted"/>
<dbReference type="PANTHER" id="PTHR14190">
    <property type="entry name" value="SUPPRESSOR OF ACTIN MUTATIONS 2/VACUOLAR PROTEIN SORTING 52"/>
    <property type="match status" value="1"/>
</dbReference>
<protein>
    <submittedName>
        <fullName evidence="2">Vacuolar protein sorting-associated protein 52</fullName>
    </submittedName>
</protein>
<dbReference type="GO" id="GO:0019905">
    <property type="term" value="F:syntaxin binding"/>
    <property type="evidence" value="ECO:0007669"/>
    <property type="project" value="TreeGrafter"/>
</dbReference>
<sequence>MDGQVLAASLARMTQSAKQSVQALHKDSDRRVQIVQRLSDDEREKSLEQVAGLVTDTQTNLAEIRDELTSFHAQLTTASDHINHLQNTLHTLNIRVKNQTEAEAQFSDWIHSATLSPKVVRTVLHTPIEKDIHAWVEAVTAIERQLRFVFSAEIETDIQAASEDCAWTQVRIVAEQTKLLAIVKIRPHLISLLQPLRTSVATSLPILQFSVLLPHHQPLYQFLASQAPRAAVEVQLAYVNATRLYYETAFRRYVRELKRVLARWHEATGNIASAAKREPMFPEERLQFAFPYSAKAPAVLAYLSEDANYRASPEHIFHTFALVFSDTSCAEYAFLARFLSGVGMSDMPATLPPSYMLSLTAAEAEEHKSHQAVTNETWRQVMEPAIFYLQDLREAVIAMPSIPVTALLLTVTLTSSLLDTTRARNCMHPDLESVYMRHLLDAWPLIARSFDREVQALKSLVVGTSSSVRTSSLLERWTGWNESSTDLATDGNDPSEALQRVIDAYVSMYAACARVNVLHEGTITSGLSRIRTEIFRLLHELSSYAKHSNSMSLSSTAHNLSKDAEEKLRQYSSEDTPYTQEVKAWEDCMDQLAT</sequence>
<accession>A0AAF0F2L9</accession>
<dbReference type="GO" id="GO:0032456">
    <property type="term" value="P:endocytic recycling"/>
    <property type="evidence" value="ECO:0007669"/>
    <property type="project" value="TreeGrafter"/>
</dbReference>
<reference evidence="2" key="1">
    <citation type="submission" date="2023-02" db="EMBL/GenBank/DDBJ databases">
        <title>Mating type loci evolution in Malassezia.</title>
        <authorList>
            <person name="Coelho M.A."/>
        </authorList>
    </citation>
    <scope>NUCLEOTIDE SEQUENCE</scope>
    <source>
        <strain evidence="2">CBS 14136</strain>
    </source>
</reference>
<keyword evidence="3" id="KW-1185">Reference proteome</keyword>
<gene>
    <name evidence="2" type="primary">VPS52</name>
    <name evidence="2" type="ORF">MPSI1_000387</name>
</gene>
<dbReference type="GO" id="GO:0000938">
    <property type="term" value="C:GARP complex"/>
    <property type="evidence" value="ECO:0007669"/>
    <property type="project" value="TreeGrafter"/>
</dbReference>
<dbReference type="EMBL" id="CP118375">
    <property type="protein sequence ID" value="WFD41751.1"/>
    <property type="molecule type" value="Genomic_DNA"/>
</dbReference>
<dbReference type="PANTHER" id="PTHR14190:SF7">
    <property type="entry name" value="VACUOLAR PROTEIN SORTING-ASSOCIATED PROTEIN 52 HOMOLOG"/>
    <property type="match status" value="1"/>
</dbReference>
<dbReference type="InterPro" id="IPR048319">
    <property type="entry name" value="Vps52_CC"/>
</dbReference>
<dbReference type="InterPro" id="IPR007258">
    <property type="entry name" value="Vps52"/>
</dbReference>
<name>A0AAF0F2L9_9BASI</name>
<dbReference type="GO" id="GO:0006896">
    <property type="term" value="P:Golgi to vacuole transport"/>
    <property type="evidence" value="ECO:0007669"/>
    <property type="project" value="TreeGrafter"/>
</dbReference>
<dbReference type="GO" id="GO:0042147">
    <property type="term" value="P:retrograde transport, endosome to Golgi"/>
    <property type="evidence" value="ECO:0007669"/>
    <property type="project" value="TreeGrafter"/>
</dbReference>
<dbReference type="Pfam" id="PF04129">
    <property type="entry name" value="Vps52_CC"/>
    <property type="match status" value="1"/>
</dbReference>
<dbReference type="GO" id="GO:0005829">
    <property type="term" value="C:cytosol"/>
    <property type="evidence" value="ECO:0007669"/>
    <property type="project" value="GOC"/>
</dbReference>
<dbReference type="Proteomes" id="UP001214628">
    <property type="component" value="Chromosome 1"/>
</dbReference>
<evidence type="ECO:0000313" key="2">
    <source>
        <dbReference type="EMBL" id="WFD41751.1"/>
    </source>
</evidence>
<feature type="domain" description="Vps52 coiled-coil" evidence="1">
    <location>
        <begin position="55"/>
        <end position="223"/>
    </location>
</feature>
<organism evidence="2 3">
    <name type="scientific">Malassezia psittaci</name>
    <dbReference type="NCBI Taxonomy" id="1821823"/>
    <lineage>
        <taxon>Eukaryota</taxon>
        <taxon>Fungi</taxon>
        <taxon>Dikarya</taxon>
        <taxon>Basidiomycota</taxon>
        <taxon>Ustilaginomycotina</taxon>
        <taxon>Malasseziomycetes</taxon>
        <taxon>Malasseziales</taxon>
        <taxon>Malasseziaceae</taxon>
        <taxon>Malassezia</taxon>
    </lineage>
</organism>
<evidence type="ECO:0000259" key="1">
    <source>
        <dbReference type="Pfam" id="PF04129"/>
    </source>
</evidence>